<dbReference type="GO" id="GO:0016055">
    <property type="term" value="P:Wnt signaling pathway"/>
    <property type="evidence" value="ECO:0007669"/>
    <property type="project" value="UniProtKB-KW"/>
</dbReference>
<evidence type="ECO:0000313" key="11">
    <source>
        <dbReference type="Proteomes" id="UP000472272"/>
    </source>
</evidence>
<keyword evidence="4" id="KW-0964">Secreted</keyword>
<evidence type="ECO:0000256" key="7">
    <source>
        <dbReference type="ARBA" id="ARBA00023157"/>
    </source>
</evidence>
<keyword evidence="11" id="KW-1185">Reference proteome</keyword>
<feature type="chain" id="PRO_5025374487" evidence="8">
    <location>
        <begin position="19"/>
        <end position="373"/>
    </location>
</feature>
<evidence type="ECO:0000256" key="3">
    <source>
        <dbReference type="ARBA" id="ARBA00022473"/>
    </source>
</evidence>
<dbReference type="AlphaFoldDB" id="A0A670JS09"/>
<dbReference type="InterPro" id="IPR039863">
    <property type="entry name" value="DKK1-4"/>
</dbReference>
<organism evidence="10 11">
    <name type="scientific">Podarcis muralis</name>
    <name type="common">Wall lizard</name>
    <name type="synonym">Lacerta muralis</name>
    <dbReference type="NCBI Taxonomy" id="64176"/>
    <lineage>
        <taxon>Eukaryota</taxon>
        <taxon>Metazoa</taxon>
        <taxon>Chordata</taxon>
        <taxon>Craniata</taxon>
        <taxon>Vertebrata</taxon>
        <taxon>Euteleostomi</taxon>
        <taxon>Lepidosauria</taxon>
        <taxon>Squamata</taxon>
        <taxon>Bifurcata</taxon>
        <taxon>Unidentata</taxon>
        <taxon>Episquamata</taxon>
        <taxon>Laterata</taxon>
        <taxon>Lacertibaenia</taxon>
        <taxon>Lacertidae</taxon>
        <taxon>Podarcis</taxon>
    </lineage>
</organism>
<dbReference type="Proteomes" id="UP000472272">
    <property type="component" value="Chromosome 13"/>
</dbReference>
<dbReference type="GO" id="GO:0048019">
    <property type="term" value="F:receptor antagonist activity"/>
    <property type="evidence" value="ECO:0007669"/>
    <property type="project" value="TreeGrafter"/>
</dbReference>
<dbReference type="RefSeq" id="XP_028559926.1">
    <property type="nucleotide sequence ID" value="XM_028704093.1"/>
</dbReference>
<dbReference type="GO" id="GO:0090090">
    <property type="term" value="P:negative regulation of canonical Wnt signaling pathway"/>
    <property type="evidence" value="ECO:0007669"/>
    <property type="project" value="TreeGrafter"/>
</dbReference>
<feature type="signal peptide" evidence="8">
    <location>
        <begin position="1"/>
        <end position="18"/>
    </location>
</feature>
<accession>A0A670JS09</accession>
<reference evidence="10" key="2">
    <citation type="submission" date="2025-08" db="UniProtKB">
        <authorList>
            <consortium name="Ensembl"/>
        </authorList>
    </citation>
    <scope>IDENTIFICATION</scope>
</reference>
<evidence type="ECO:0000256" key="5">
    <source>
        <dbReference type="ARBA" id="ARBA00022687"/>
    </source>
</evidence>
<dbReference type="RefSeq" id="XP_028559928.1">
    <property type="nucleotide sequence ID" value="XM_028704095.1"/>
</dbReference>
<keyword evidence="3" id="KW-0217">Developmental protein</keyword>
<dbReference type="Gene3D" id="2.10.80.10">
    <property type="entry name" value="Lipase, subunit A"/>
    <property type="match status" value="1"/>
</dbReference>
<sequence length="373" mass="42489">MLLPLVWGFWCLTALMQGRTTASAAFLPPSVERLFKEFRNIFEQSREDVLGKDQLEPSVDISKLPSNYHNEEKHQRKVGNATVYSHREISKMTDNRTGEMVFSEKTVTSIEQADARPEEEEEDEQECVSDSDCQKDQFCFKSFLASRCRQCKVKNTICRKDRECCLGYLCVWGRCAKGVSRGQSGTRCDPRRDKCAQGLCCTASNSLSFPVCTPYPKEGEVCQIPTSSLFGLMGWGSLTAFPRPSQYCPCAQGLKCRAKRYTTVSTCENPENSVDISRPDQQLSFYQPILMRRYKEDAYYDDSVQDGQLALVNLPRSPYSMEDIGQPKGLSEDYDEKRQLPWEEDMADPKQADFQELKQLANEMGQYIGPGFY</sequence>
<name>A0A670JS09_PODMU</name>
<dbReference type="GO" id="GO:0039706">
    <property type="term" value="F:co-receptor binding"/>
    <property type="evidence" value="ECO:0007669"/>
    <property type="project" value="TreeGrafter"/>
</dbReference>
<evidence type="ECO:0000256" key="8">
    <source>
        <dbReference type="SAM" id="SignalP"/>
    </source>
</evidence>
<reference evidence="10 11" key="1">
    <citation type="journal article" date="2019" name="Proc. Natl. Acad. Sci. U.S.A.">
        <title>Regulatory changes in pterin and carotenoid genes underlie balanced color polymorphisms in the wall lizard.</title>
        <authorList>
            <person name="Andrade P."/>
            <person name="Pinho C."/>
            <person name="Perez I de Lanuza G."/>
            <person name="Afonso S."/>
            <person name="Brejcha J."/>
            <person name="Rubin C.J."/>
            <person name="Wallerman O."/>
            <person name="Pereira P."/>
            <person name="Sabatino S.J."/>
            <person name="Bellati A."/>
            <person name="Pellitteri-Rosa D."/>
            <person name="Bosakova Z."/>
            <person name="Bunikis I."/>
            <person name="Carretero M.A."/>
            <person name="Feiner N."/>
            <person name="Marsik P."/>
            <person name="Pauperio F."/>
            <person name="Salvi D."/>
            <person name="Soler L."/>
            <person name="While G.M."/>
            <person name="Uller T."/>
            <person name="Font E."/>
            <person name="Andersson L."/>
            <person name="Carneiro M."/>
        </authorList>
    </citation>
    <scope>NUCLEOTIDE SEQUENCE</scope>
</reference>
<dbReference type="GeneID" id="114582806"/>
<evidence type="ECO:0000256" key="6">
    <source>
        <dbReference type="ARBA" id="ARBA00022729"/>
    </source>
</evidence>
<dbReference type="RefSeq" id="XP_028559927.1">
    <property type="nucleotide sequence ID" value="XM_028704094.1"/>
</dbReference>
<keyword evidence="6 8" id="KW-0732">Signal</keyword>
<dbReference type="PANTHER" id="PTHR12113">
    <property type="entry name" value="DICKKOPF3-LIKE 3"/>
    <property type="match status" value="1"/>
</dbReference>
<comment type="subcellular location">
    <subcellularLocation>
        <location evidence="1">Secreted</location>
    </subcellularLocation>
</comment>
<evidence type="ECO:0000256" key="2">
    <source>
        <dbReference type="ARBA" id="ARBA00010842"/>
    </source>
</evidence>
<dbReference type="Pfam" id="PF04706">
    <property type="entry name" value="Dickkopf_N"/>
    <property type="match status" value="1"/>
</dbReference>
<dbReference type="GeneTree" id="ENSGT00390000000221"/>
<proteinExistence type="inferred from homology"/>
<reference evidence="10" key="3">
    <citation type="submission" date="2025-09" db="UniProtKB">
        <authorList>
            <consortium name="Ensembl"/>
        </authorList>
    </citation>
    <scope>IDENTIFICATION</scope>
</reference>
<feature type="domain" description="Dickkopf N-terminal cysteine-rich" evidence="9">
    <location>
        <begin position="126"/>
        <end position="176"/>
    </location>
</feature>
<dbReference type="Ensembl" id="ENSPMRT00000029501.1">
    <property type="protein sequence ID" value="ENSPMRP00000027813.1"/>
    <property type="gene ID" value="ENSPMRG00000017955.1"/>
</dbReference>
<dbReference type="GO" id="GO:0005615">
    <property type="term" value="C:extracellular space"/>
    <property type="evidence" value="ECO:0007669"/>
    <property type="project" value="TreeGrafter"/>
</dbReference>
<evidence type="ECO:0000256" key="1">
    <source>
        <dbReference type="ARBA" id="ARBA00004613"/>
    </source>
</evidence>
<evidence type="ECO:0000259" key="9">
    <source>
        <dbReference type="Pfam" id="PF04706"/>
    </source>
</evidence>
<keyword evidence="5" id="KW-0879">Wnt signaling pathway</keyword>
<gene>
    <name evidence="10" type="primary">DKKL1</name>
</gene>
<comment type="similarity">
    <text evidence="2">Belongs to the dickkopf family.</text>
</comment>
<evidence type="ECO:0000256" key="4">
    <source>
        <dbReference type="ARBA" id="ARBA00022525"/>
    </source>
</evidence>
<evidence type="ECO:0000313" key="10">
    <source>
        <dbReference type="Ensembl" id="ENSPMRP00000027813.1"/>
    </source>
</evidence>
<protein>
    <submittedName>
        <fullName evidence="10">Dickkopf like acrosomal protein 1</fullName>
    </submittedName>
</protein>
<dbReference type="PANTHER" id="PTHR12113:SF8">
    <property type="entry name" value="DICKKOPF-RELATED PROTEIN 3"/>
    <property type="match status" value="1"/>
</dbReference>
<dbReference type="OMA" id="CCANHIS"/>
<dbReference type="InterPro" id="IPR006796">
    <property type="entry name" value="Dickkopf_N"/>
</dbReference>
<dbReference type="CTD" id="27120"/>
<keyword evidence="7" id="KW-1015">Disulfide bond</keyword>